<gene>
    <name evidence="1" type="ORF">ACFSUT_15295</name>
</gene>
<protein>
    <submittedName>
        <fullName evidence="1">Uncharacterized protein</fullName>
    </submittedName>
</protein>
<name>A0ABW5HXE8_9PSEU</name>
<comment type="caution">
    <text evidence="1">The sequence shown here is derived from an EMBL/GenBank/DDBJ whole genome shotgun (WGS) entry which is preliminary data.</text>
</comment>
<dbReference type="RefSeq" id="WP_344273241.1">
    <property type="nucleotide sequence ID" value="NZ_BAAAHV010000011.1"/>
</dbReference>
<reference evidence="2" key="1">
    <citation type="journal article" date="2019" name="Int. J. Syst. Evol. Microbiol.">
        <title>The Global Catalogue of Microorganisms (GCM) 10K type strain sequencing project: providing services to taxonomists for standard genome sequencing and annotation.</title>
        <authorList>
            <consortium name="The Broad Institute Genomics Platform"/>
            <consortium name="The Broad Institute Genome Sequencing Center for Infectious Disease"/>
            <person name="Wu L."/>
            <person name="Ma J."/>
        </authorList>
    </citation>
    <scope>NUCLEOTIDE SEQUENCE [LARGE SCALE GENOMIC DNA]</scope>
    <source>
        <strain evidence="2">CGMCC 4.7638</strain>
    </source>
</reference>
<evidence type="ECO:0000313" key="2">
    <source>
        <dbReference type="Proteomes" id="UP001597542"/>
    </source>
</evidence>
<proteinExistence type="predicted"/>
<keyword evidence="2" id="KW-1185">Reference proteome</keyword>
<dbReference type="EMBL" id="JBHUKQ010000010">
    <property type="protein sequence ID" value="MFD2481647.1"/>
    <property type="molecule type" value="Genomic_DNA"/>
</dbReference>
<dbReference type="Proteomes" id="UP001597542">
    <property type="component" value="Unassembled WGS sequence"/>
</dbReference>
<sequence length="102" mass="10732">MDSRDWHALPGPTWYRPAEAAAAAGDLAKSASADDAASAVRRLVDAVGNDHAGTLYPAAVPAVQKSPPDDLPTRRRREAASIVPFRRSTGCASLSGHRALRS</sequence>
<accession>A0ABW5HXE8</accession>
<evidence type="ECO:0000313" key="1">
    <source>
        <dbReference type="EMBL" id="MFD2481647.1"/>
    </source>
</evidence>
<organism evidence="1 2">
    <name type="scientific">Amycolatopsis albidoflavus</name>
    <dbReference type="NCBI Taxonomy" id="102226"/>
    <lineage>
        <taxon>Bacteria</taxon>
        <taxon>Bacillati</taxon>
        <taxon>Actinomycetota</taxon>
        <taxon>Actinomycetes</taxon>
        <taxon>Pseudonocardiales</taxon>
        <taxon>Pseudonocardiaceae</taxon>
        <taxon>Amycolatopsis</taxon>
    </lineage>
</organism>